<name>A0A846HD88_9CYAN</name>
<proteinExistence type="predicted"/>
<protein>
    <submittedName>
        <fullName evidence="1">Uncharacterized protein</fullName>
    </submittedName>
</protein>
<evidence type="ECO:0000313" key="2">
    <source>
        <dbReference type="Proteomes" id="UP000031549"/>
    </source>
</evidence>
<organism evidence="1 2">
    <name type="scientific">Hassallia byssoidea VB512170</name>
    <dbReference type="NCBI Taxonomy" id="1304833"/>
    <lineage>
        <taxon>Bacteria</taxon>
        <taxon>Bacillati</taxon>
        <taxon>Cyanobacteriota</taxon>
        <taxon>Cyanophyceae</taxon>
        <taxon>Nostocales</taxon>
        <taxon>Tolypothrichaceae</taxon>
        <taxon>Hassallia</taxon>
    </lineage>
</organism>
<dbReference type="RefSeq" id="WP_163519006.1">
    <property type="nucleotide sequence ID" value="NZ_JTCM02000046.1"/>
</dbReference>
<dbReference type="Proteomes" id="UP000031549">
    <property type="component" value="Unassembled WGS sequence"/>
</dbReference>
<comment type="caution">
    <text evidence="1">The sequence shown here is derived from an EMBL/GenBank/DDBJ whole genome shotgun (WGS) entry which is preliminary data.</text>
</comment>
<evidence type="ECO:0000313" key="1">
    <source>
        <dbReference type="EMBL" id="NEU74624.1"/>
    </source>
</evidence>
<dbReference type="AlphaFoldDB" id="A0A846HD88"/>
<sequence>MPFTLNRTRLWQYDNPATAKKNLRDAVMKSTFRACDRAFVAGNHGKIVAIDIETGAW</sequence>
<dbReference type="EMBL" id="JTCM02000046">
    <property type="protein sequence ID" value="NEU74624.1"/>
    <property type="molecule type" value="Genomic_DNA"/>
</dbReference>
<gene>
    <name evidence="1" type="ORF">PI95_019215</name>
</gene>
<accession>A0A846HD88</accession>
<keyword evidence="2" id="KW-1185">Reference proteome</keyword>
<reference evidence="1 2" key="1">
    <citation type="journal article" date="2015" name="Genome Announc.">
        <title>Draft Genome Sequence of Cyanobacterium Hassallia byssoidea Strain VB512170, Isolated from Monuments in India.</title>
        <authorList>
            <person name="Singh D."/>
            <person name="Chandrababunaidu M.M."/>
            <person name="Panda A."/>
            <person name="Sen D."/>
            <person name="Bhattacharyya S."/>
            <person name="Adhikary S.P."/>
            <person name="Tripathy S."/>
        </authorList>
    </citation>
    <scope>NUCLEOTIDE SEQUENCE [LARGE SCALE GENOMIC DNA]</scope>
    <source>
        <strain evidence="1 2">VB512170</strain>
    </source>
</reference>